<dbReference type="Gene3D" id="3.90.480.10">
    <property type="entry name" value="Sulfite Reductase Hemoprotein,Domain 2"/>
    <property type="match status" value="1"/>
</dbReference>
<keyword evidence="2" id="KW-0349">Heme</keyword>
<dbReference type="InterPro" id="IPR005117">
    <property type="entry name" value="NiRdtase/SiRdtase_haem-b_fer"/>
</dbReference>
<evidence type="ECO:0000256" key="2">
    <source>
        <dbReference type="ARBA" id="ARBA00022617"/>
    </source>
</evidence>
<dbReference type="RefSeq" id="WP_198461698.1">
    <property type="nucleotide sequence ID" value="NZ_JABBCQ020000018.1"/>
</dbReference>
<dbReference type="SUPFAM" id="SSF55124">
    <property type="entry name" value="Nitrite/Sulfite reductase N-terminal domain-like"/>
    <property type="match status" value="1"/>
</dbReference>
<reference evidence="8" key="1">
    <citation type="submission" date="2020-12" db="EMBL/GenBank/DDBJ databases">
        <title>Comamonas sp. nov., isolated from stream water.</title>
        <authorList>
            <person name="Park K.-H."/>
        </authorList>
    </citation>
    <scope>NUCLEOTIDE SEQUENCE</scope>
    <source>
        <strain evidence="8">EJ-4</strain>
    </source>
</reference>
<dbReference type="Proteomes" id="UP000530032">
    <property type="component" value="Unassembled WGS sequence"/>
</dbReference>
<gene>
    <name evidence="8" type="ORF">HF327_017955</name>
</gene>
<name>A0A843BBM4_9BURK</name>
<evidence type="ECO:0000256" key="6">
    <source>
        <dbReference type="ARBA" id="ARBA00023014"/>
    </source>
</evidence>
<keyword evidence="4" id="KW-0560">Oxidoreductase</keyword>
<evidence type="ECO:0000313" key="8">
    <source>
        <dbReference type="EMBL" id="MBI1626374.1"/>
    </source>
</evidence>
<organism evidence="8 9">
    <name type="scientific">Comamonas suwonensis</name>
    <dbReference type="NCBI Taxonomy" id="2606214"/>
    <lineage>
        <taxon>Bacteria</taxon>
        <taxon>Pseudomonadati</taxon>
        <taxon>Pseudomonadota</taxon>
        <taxon>Betaproteobacteria</taxon>
        <taxon>Burkholderiales</taxon>
        <taxon>Comamonadaceae</taxon>
        <taxon>Comamonas</taxon>
    </lineage>
</organism>
<dbReference type="GO" id="GO:0051539">
    <property type="term" value="F:4 iron, 4 sulfur cluster binding"/>
    <property type="evidence" value="ECO:0007669"/>
    <property type="project" value="UniProtKB-KW"/>
</dbReference>
<keyword evidence="6" id="KW-0411">Iron-sulfur</keyword>
<evidence type="ECO:0000256" key="4">
    <source>
        <dbReference type="ARBA" id="ARBA00023002"/>
    </source>
</evidence>
<comment type="caution">
    <text evidence="8">The sequence shown here is derived from an EMBL/GenBank/DDBJ whole genome shotgun (WGS) entry which is preliminary data.</text>
</comment>
<dbReference type="InterPro" id="IPR051329">
    <property type="entry name" value="NIR_SIR_4Fe-4S"/>
</dbReference>
<sequence length="430" mass="46072">MHKSAAIKVQGWCPTAWAPMQAQDGWIVRVRPHCASINAQQWTVLAELSLSCAHPEIELTRLGSVQLRGVSEAHLSAVRSRLVEARLVPADADADQAPAVHCTPFYKQGDLTHALALLLSQAVMAQLSPNALQRQGVDALPSKFGLAVDDAQRRMRGIAADISVWVTADERYGLALGEQSGWYAFDGAAEVVAAALAVALWFAKERTAIAPIPVPTFTRLRQLLPLHALKLPCLKLAEFRADNSVAAVAALPGQWAQSGHVIGAPMGRISAAALLEALKPISPQTEIRVTPWRSLFCADEAIAARFFSSAHWITEADDARLRVSACTGAPRCTQAVLASRELALVLAPHVPPQTHVHVSGCAKCCALSPEATAVLIGTGVPAGDSGQALLNLSWPNLPQQPFSQISTQALRQEPSHISTLIHDLHIRNPR</sequence>
<dbReference type="Gene3D" id="3.30.413.10">
    <property type="entry name" value="Sulfite Reductase Hemoprotein, domain 1"/>
    <property type="match status" value="2"/>
</dbReference>
<protein>
    <submittedName>
        <fullName evidence="8">Nitrite reductase</fullName>
    </submittedName>
</protein>
<evidence type="ECO:0000259" key="7">
    <source>
        <dbReference type="Pfam" id="PF03460"/>
    </source>
</evidence>
<dbReference type="InterPro" id="IPR036136">
    <property type="entry name" value="Nit/Sulf_reduc_fer-like_dom_sf"/>
</dbReference>
<evidence type="ECO:0000256" key="5">
    <source>
        <dbReference type="ARBA" id="ARBA00023004"/>
    </source>
</evidence>
<keyword evidence="5" id="KW-0408">Iron</keyword>
<proteinExistence type="predicted"/>
<evidence type="ECO:0000256" key="1">
    <source>
        <dbReference type="ARBA" id="ARBA00022485"/>
    </source>
</evidence>
<dbReference type="PANTHER" id="PTHR32439">
    <property type="entry name" value="FERREDOXIN--NITRITE REDUCTASE, CHLOROPLASTIC"/>
    <property type="match status" value="1"/>
</dbReference>
<keyword evidence="9" id="KW-1185">Reference proteome</keyword>
<dbReference type="Pfam" id="PF03460">
    <property type="entry name" value="NIR_SIR_ferr"/>
    <property type="match status" value="1"/>
</dbReference>
<dbReference type="GO" id="GO:0016491">
    <property type="term" value="F:oxidoreductase activity"/>
    <property type="evidence" value="ECO:0007669"/>
    <property type="project" value="UniProtKB-KW"/>
</dbReference>
<feature type="domain" description="Nitrite/Sulfite reductase ferredoxin-like" evidence="7">
    <location>
        <begin position="21"/>
        <end position="84"/>
    </location>
</feature>
<accession>A0A843BBM4</accession>
<dbReference type="AlphaFoldDB" id="A0A843BBM4"/>
<keyword evidence="1" id="KW-0004">4Fe-4S</keyword>
<dbReference type="SUPFAM" id="SSF56014">
    <property type="entry name" value="Nitrite and sulphite reductase 4Fe-4S domain-like"/>
    <property type="match status" value="1"/>
</dbReference>
<dbReference type="EMBL" id="JABBCQ020000018">
    <property type="protein sequence ID" value="MBI1626374.1"/>
    <property type="molecule type" value="Genomic_DNA"/>
</dbReference>
<evidence type="ECO:0000256" key="3">
    <source>
        <dbReference type="ARBA" id="ARBA00022723"/>
    </source>
</evidence>
<dbReference type="PANTHER" id="PTHR32439:SF9">
    <property type="entry name" value="BLR3264 PROTEIN"/>
    <property type="match status" value="1"/>
</dbReference>
<dbReference type="InterPro" id="IPR045854">
    <property type="entry name" value="NO2/SO3_Rdtase_4Fe4S_sf"/>
</dbReference>
<keyword evidence="3" id="KW-0479">Metal-binding</keyword>
<dbReference type="GO" id="GO:0046872">
    <property type="term" value="F:metal ion binding"/>
    <property type="evidence" value="ECO:0007669"/>
    <property type="project" value="UniProtKB-KW"/>
</dbReference>
<evidence type="ECO:0000313" key="9">
    <source>
        <dbReference type="Proteomes" id="UP000530032"/>
    </source>
</evidence>